<dbReference type="PROSITE" id="PS50878">
    <property type="entry name" value="RT_POL"/>
    <property type="match status" value="1"/>
</dbReference>
<dbReference type="InterPro" id="IPR043128">
    <property type="entry name" value="Rev_trsase/Diguanyl_cyclase"/>
</dbReference>
<dbReference type="AlphaFoldDB" id="A0ABD2P980"/>
<dbReference type="Gene3D" id="3.30.70.270">
    <property type="match status" value="1"/>
</dbReference>
<name>A0ABD2P980_9CUCU</name>
<evidence type="ECO:0000259" key="1">
    <source>
        <dbReference type="PROSITE" id="PS50878"/>
    </source>
</evidence>
<sequence length="254" mass="29227">MQITIDEETTSKEIPVKRGIRQGDTISPKLFTLSLEDVFKGLKWETRGITIDGVRLNHLRFADDIVLISDDAEDLCTMLEELYEAALTYGLEMNQGKTKVISPENLRISIGNHEIENVTKYIYLGHKIVQGRANQTSEISRRIGLGWAAFGRQGHVLKSREVPINFKRKTFETCIMPVLTYGLETMTLTRAYANKLQVTQRAMERSMLGVSLRDKIKNEEIRRRTRVTDILRRIAELKWHWAGHVARQEPQMNS</sequence>
<dbReference type="GO" id="GO:0071897">
    <property type="term" value="P:DNA biosynthetic process"/>
    <property type="evidence" value="ECO:0007669"/>
    <property type="project" value="UniProtKB-ARBA"/>
</dbReference>
<dbReference type="Pfam" id="PF00078">
    <property type="entry name" value="RVT_1"/>
    <property type="match status" value="1"/>
</dbReference>
<organism evidence="2 3">
    <name type="scientific">Cryptolaemus montrouzieri</name>
    <dbReference type="NCBI Taxonomy" id="559131"/>
    <lineage>
        <taxon>Eukaryota</taxon>
        <taxon>Metazoa</taxon>
        <taxon>Ecdysozoa</taxon>
        <taxon>Arthropoda</taxon>
        <taxon>Hexapoda</taxon>
        <taxon>Insecta</taxon>
        <taxon>Pterygota</taxon>
        <taxon>Neoptera</taxon>
        <taxon>Endopterygota</taxon>
        <taxon>Coleoptera</taxon>
        <taxon>Polyphaga</taxon>
        <taxon>Cucujiformia</taxon>
        <taxon>Coccinelloidea</taxon>
        <taxon>Coccinellidae</taxon>
        <taxon>Scymninae</taxon>
        <taxon>Scymnini</taxon>
        <taxon>Cryptolaemus</taxon>
    </lineage>
</organism>
<dbReference type="InterPro" id="IPR043502">
    <property type="entry name" value="DNA/RNA_pol_sf"/>
</dbReference>
<dbReference type="SUPFAM" id="SSF56672">
    <property type="entry name" value="DNA/RNA polymerases"/>
    <property type="match status" value="1"/>
</dbReference>
<dbReference type="Proteomes" id="UP001516400">
    <property type="component" value="Unassembled WGS sequence"/>
</dbReference>
<dbReference type="PANTHER" id="PTHR47027">
    <property type="entry name" value="REVERSE TRANSCRIPTASE DOMAIN-CONTAINING PROTEIN"/>
    <property type="match status" value="1"/>
</dbReference>
<accession>A0ABD2P980</accession>
<dbReference type="InterPro" id="IPR000477">
    <property type="entry name" value="RT_dom"/>
</dbReference>
<dbReference type="PANTHER" id="PTHR47027:SF29">
    <property type="entry name" value="C2H2-TYPE DOMAIN-CONTAINING PROTEIN"/>
    <property type="match status" value="1"/>
</dbReference>
<evidence type="ECO:0000313" key="2">
    <source>
        <dbReference type="EMBL" id="KAL3287523.1"/>
    </source>
</evidence>
<keyword evidence="3" id="KW-1185">Reference proteome</keyword>
<comment type="caution">
    <text evidence="2">The sequence shown here is derived from an EMBL/GenBank/DDBJ whole genome shotgun (WGS) entry which is preliminary data.</text>
</comment>
<feature type="domain" description="Reverse transcriptase" evidence="1">
    <location>
        <begin position="1"/>
        <end position="128"/>
    </location>
</feature>
<evidence type="ECO:0000313" key="3">
    <source>
        <dbReference type="Proteomes" id="UP001516400"/>
    </source>
</evidence>
<protein>
    <recommendedName>
        <fullName evidence="1">Reverse transcriptase domain-containing protein</fullName>
    </recommendedName>
</protein>
<proteinExistence type="predicted"/>
<gene>
    <name evidence="2" type="ORF">HHI36_001992</name>
</gene>
<reference evidence="2 3" key="1">
    <citation type="journal article" date="2021" name="BMC Biol.">
        <title>Horizontally acquired antibacterial genes associated with adaptive radiation of ladybird beetles.</title>
        <authorList>
            <person name="Li H.S."/>
            <person name="Tang X.F."/>
            <person name="Huang Y.H."/>
            <person name="Xu Z.Y."/>
            <person name="Chen M.L."/>
            <person name="Du X.Y."/>
            <person name="Qiu B.Y."/>
            <person name="Chen P.T."/>
            <person name="Zhang W."/>
            <person name="Slipinski A."/>
            <person name="Escalona H.E."/>
            <person name="Waterhouse R.M."/>
            <person name="Zwick A."/>
            <person name="Pang H."/>
        </authorList>
    </citation>
    <scope>NUCLEOTIDE SEQUENCE [LARGE SCALE GENOMIC DNA]</scope>
    <source>
        <strain evidence="2">SYSU2018</strain>
    </source>
</reference>
<dbReference type="EMBL" id="JABFTP020000185">
    <property type="protein sequence ID" value="KAL3287523.1"/>
    <property type="molecule type" value="Genomic_DNA"/>
</dbReference>